<dbReference type="AlphaFoldDB" id="A0A1H3MJA8"/>
<evidence type="ECO:0000313" key="4">
    <source>
        <dbReference type="Proteomes" id="UP000199230"/>
    </source>
</evidence>
<evidence type="ECO:0000259" key="2">
    <source>
        <dbReference type="Pfam" id="PF07687"/>
    </source>
</evidence>
<dbReference type="STRING" id="159292.SAMN05192546_104153"/>
<comment type="cofactor">
    <cofactor evidence="1">
        <name>Mn(2+)</name>
        <dbReference type="ChEBI" id="CHEBI:29035"/>
    </cofactor>
    <text evidence="1">The Mn(2+) ion enhances activity.</text>
</comment>
<feature type="binding site" evidence="1">
    <location>
        <position position="165"/>
    </location>
    <ligand>
        <name>Mn(2+)</name>
        <dbReference type="ChEBI" id="CHEBI:29035"/>
        <label>2</label>
    </ligand>
</feature>
<accession>A0A1H3MJA8</accession>
<dbReference type="EMBL" id="FNPV01000004">
    <property type="protein sequence ID" value="SDY76488.1"/>
    <property type="molecule type" value="Genomic_DNA"/>
</dbReference>
<keyword evidence="4" id="KW-1185">Reference proteome</keyword>
<dbReference type="SUPFAM" id="SSF53187">
    <property type="entry name" value="Zn-dependent exopeptidases"/>
    <property type="match status" value="1"/>
</dbReference>
<dbReference type="InterPro" id="IPR036264">
    <property type="entry name" value="Bact_exopeptidase_dim_dom"/>
</dbReference>
<dbReference type="NCBIfam" id="TIGR01891">
    <property type="entry name" value="amidohydrolases"/>
    <property type="match status" value="1"/>
</dbReference>
<feature type="domain" description="Peptidase M20 dimerisation" evidence="2">
    <location>
        <begin position="188"/>
        <end position="281"/>
    </location>
</feature>
<keyword evidence="1" id="KW-0464">Manganese</keyword>
<dbReference type="Pfam" id="PF01546">
    <property type="entry name" value="Peptidase_M20"/>
    <property type="match status" value="1"/>
</dbReference>
<dbReference type="PIRSF" id="PIRSF005962">
    <property type="entry name" value="Pept_M20D_amidohydro"/>
    <property type="match status" value="1"/>
</dbReference>
<dbReference type="RefSeq" id="WP_093312668.1">
    <property type="nucleotide sequence ID" value="NZ_FNPV01000004.1"/>
</dbReference>
<dbReference type="InterPro" id="IPR017439">
    <property type="entry name" value="Amidohydrolase"/>
</dbReference>
<dbReference type="OrthoDB" id="9776731at2"/>
<protein>
    <submittedName>
        <fullName evidence="3">Amidohydrolase</fullName>
    </submittedName>
</protein>
<dbReference type="SUPFAM" id="SSF55031">
    <property type="entry name" value="Bacterial exopeptidase dimerisation domain"/>
    <property type="match status" value="1"/>
</dbReference>
<dbReference type="Proteomes" id="UP000199230">
    <property type="component" value="Unassembled WGS sequence"/>
</dbReference>
<keyword evidence="3" id="KW-0378">Hydrolase</keyword>
<dbReference type="Gene3D" id="3.30.70.360">
    <property type="match status" value="1"/>
</dbReference>
<dbReference type="InterPro" id="IPR011650">
    <property type="entry name" value="Peptidase_M20_dimer"/>
</dbReference>
<sequence>MSIKDTLKIEIEQLTDELIRLRRDFHQHPELGFEEYRTAGIVSDYLREQGIEVERVAETGVIGILRGKKDGPVLMLRADMDALPMDEKAKVSFKSVYKGKMHACGHDGHTAMLMVAAKILAKYREEIKGTIKFIFQPNEEDAGAAIIIEEGVMENPKVDAALGIHLWSPLSSGKVGITAGSLMASSYYFWLTIKGRGGHGGAPHLAVDPIFCGKEIMNALQSLQTREQDVLKPTLINFGQFHAGTNPIIISQQAELAGSVRCLHNEDARIRQRFEEIVAHVCRMYGADYELTFKCGNELLTNDLEMTNLIKQSATEAFGEESLQETDLTVMLGEDFASFANMVPSAFYFLGIGNKEKKTDMPHHHPEFKLDEEVLALGVEMHIRGAMAYFEKFQR</sequence>
<dbReference type="GO" id="GO:0016787">
    <property type="term" value="F:hydrolase activity"/>
    <property type="evidence" value="ECO:0007669"/>
    <property type="project" value="UniProtKB-KW"/>
</dbReference>
<dbReference type="Pfam" id="PF07687">
    <property type="entry name" value="M20_dimer"/>
    <property type="match status" value="1"/>
</dbReference>
<evidence type="ECO:0000313" key="3">
    <source>
        <dbReference type="EMBL" id="SDY76488.1"/>
    </source>
</evidence>
<evidence type="ECO:0000256" key="1">
    <source>
        <dbReference type="PIRSR" id="PIRSR005962-1"/>
    </source>
</evidence>
<proteinExistence type="predicted"/>
<feature type="binding site" evidence="1">
    <location>
        <position position="106"/>
    </location>
    <ligand>
        <name>Mn(2+)</name>
        <dbReference type="ChEBI" id="CHEBI:29035"/>
        <label>2</label>
    </ligand>
</feature>
<keyword evidence="1" id="KW-0479">Metal-binding</keyword>
<name>A0A1H3MJA8_9FIRM</name>
<dbReference type="GO" id="GO:0046872">
    <property type="term" value="F:metal ion binding"/>
    <property type="evidence" value="ECO:0007669"/>
    <property type="project" value="UniProtKB-KW"/>
</dbReference>
<dbReference type="InterPro" id="IPR002933">
    <property type="entry name" value="Peptidase_M20"/>
</dbReference>
<reference evidence="3 4" key="1">
    <citation type="submission" date="2016-10" db="EMBL/GenBank/DDBJ databases">
        <authorList>
            <person name="de Groot N.N."/>
        </authorList>
    </citation>
    <scope>NUCLEOTIDE SEQUENCE [LARGE SCALE GENOMIC DNA]</scope>
    <source>
        <strain evidence="3 4">APO</strain>
    </source>
</reference>
<dbReference type="PANTHER" id="PTHR11014:SF63">
    <property type="entry name" value="METALLOPEPTIDASE, PUTATIVE (AFU_ORTHOLOGUE AFUA_6G09600)-RELATED"/>
    <property type="match status" value="1"/>
</dbReference>
<gene>
    <name evidence="3" type="ORF">SAMN05192546_104153</name>
</gene>
<feature type="binding site" evidence="1">
    <location>
        <position position="104"/>
    </location>
    <ligand>
        <name>Mn(2+)</name>
        <dbReference type="ChEBI" id="CHEBI:29035"/>
        <label>2</label>
    </ligand>
</feature>
<dbReference type="PANTHER" id="PTHR11014">
    <property type="entry name" value="PEPTIDASE M20 FAMILY MEMBER"/>
    <property type="match status" value="1"/>
</dbReference>
<feature type="binding site" evidence="1">
    <location>
        <position position="364"/>
    </location>
    <ligand>
        <name>Mn(2+)</name>
        <dbReference type="ChEBI" id="CHEBI:29035"/>
        <label>2</label>
    </ligand>
</feature>
<organism evidence="3 4">
    <name type="scientific">Tindallia californiensis</name>
    <dbReference type="NCBI Taxonomy" id="159292"/>
    <lineage>
        <taxon>Bacteria</taxon>
        <taxon>Bacillati</taxon>
        <taxon>Bacillota</taxon>
        <taxon>Clostridia</taxon>
        <taxon>Peptostreptococcales</taxon>
        <taxon>Tindalliaceae</taxon>
        <taxon>Tindallia</taxon>
    </lineage>
</organism>
<dbReference type="Gene3D" id="3.40.630.10">
    <property type="entry name" value="Zn peptidases"/>
    <property type="match status" value="1"/>
</dbReference>
<feature type="binding site" evidence="1">
    <location>
        <position position="140"/>
    </location>
    <ligand>
        <name>Mn(2+)</name>
        <dbReference type="ChEBI" id="CHEBI:29035"/>
        <label>2</label>
    </ligand>
</feature>